<evidence type="ECO:0000313" key="2">
    <source>
        <dbReference type="Proteomes" id="UP000442707"/>
    </source>
</evidence>
<organism evidence="1 2">
    <name type="scientific">Streptomyces luteolifulvus</name>
    <dbReference type="NCBI Taxonomy" id="2615112"/>
    <lineage>
        <taxon>Bacteria</taxon>
        <taxon>Bacillati</taxon>
        <taxon>Actinomycetota</taxon>
        <taxon>Actinomycetes</taxon>
        <taxon>Kitasatosporales</taxon>
        <taxon>Streptomycetaceae</taxon>
        <taxon>Streptomyces</taxon>
    </lineage>
</organism>
<name>A0A6H9UNA0_9ACTN</name>
<proteinExistence type="predicted"/>
<reference evidence="1 2" key="1">
    <citation type="submission" date="2019-09" db="EMBL/GenBank/DDBJ databases">
        <title>Screening of Novel Bioactive Compounds from Soil-Associated.</title>
        <authorList>
            <person name="Zhao S."/>
        </authorList>
    </citation>
    <scope>NUCLEOTIDE SEQUENCE [LARGE SCALE GENOMIC DNA]</scope>
    <source>
        <strain evidence="1 2">HIT-DPA4</strain>
    </source>
</reference>
<keyword evidence="2" id="KW-1185">Reference proteome</keyword>
<dbReference type="EMBL" id="VZRB01000071">
    <property type="protein sequence ID" value="KAB1139156.1"/>
    <property type="molecule type" value="Genomic_DNA"/>
</dbReference>
<protein>
    <submittedName>
        <fullName evidence="1">Uncharacterized protein</fullName>
    </submittedName>
</protein>
<dbReference type="AlphaFoldDB" id="A0A6H9UNA0"/>
<evidence type="ECO:0000313" key="1">
    <source>
        <dbReference type="EMBL" id="KAB1139156.1"/>
    </source>
</evidence>
<sequence>MSGATRRRRAIASVVLWWGGLTLLLWLGSRAAGQPTDLARCAASAVLLVAVGDAGDWLRRRWRAYRRSRSMRLPPA</sequence>
<accession>A0A6H9UNA0</accession>
<dbReference type="Proteomes" id="UP000442707">
    <property type="component" value="Unassembled WGS sequence"/>
</dbReference>
<comment type="caution">
    <text evidence="1">The sequence shown here is derived from an EMBL/GenBank/DDBJ whole genome shotgun (WGS) entry which is preliminary data.</text>
</comment>
<gene>
    <name evidence="1" type="ORF">F7R91_40900</name>
</gene>